<comment type="caution">
    <text evidence="2">The sequence shown here is derived from an EMBL/GenBank/DDBJ whole genome shotgun (WGS) entry which is preliminary data.</text>
</comment>
<gene>
    <name evidence="2" type="ORF">ENSA5_10660</name>
</gene>
<protein>
    <submittedName>
        <fullName evidence="2">Uncharacterized protein</fullName>
    </submittedName>
</protein>
<dbReference type="OrthoDB" id="9846174at2"/>
<accession>A0A2S9YG75</accession>
<dbReference type="AlphaFoldDB" id="A0A2S9YG75"/>
<dbReference type="RefSeq" id="WP_106390503.1">
    <property type="nucleotide sequence ID" value="NZ_PVNK01000062.1"/>
</dbReference>
<keyword evidence="1" id="KW-1133">Transmembrane helix</keyword>
<evidence type="ECO:0000256" key="1">
    <source>
        <dbReference type="SAM" id="Phobius"/>
    </source>
</evidence>
<organism evidence="2 3">
    <name type="scientific">Enhygromyxa salina</name>
    <dbReference type="NCBI Taxonomy" id="215803"/>
    <lineage>
        <taxon>Bacteria</taxon>
        <taxon>Pseudomonadati</taxon>
        <taxon>Myxococcota</taxon>
        <taxon>Polyangia</taxon>
        <taxon>Nannocystales</taxon>
        <taxon>Nannocystaceae</taxon>
        <taxon>Enhygromyxa</taxon>
    </lineage>
</organism>
<evidence type="ECO:0000313" key="3">
    <source>
        <dbReference type="Proteomes" id="UP000237968"/>
    </source>
</evidence>
<feature type="transmembrane region" description="Helical" evidence="1">
    <location>
        <begin position="23"/>
        <end position="46"/>
    </location>
</feature>
<keyword evidence="1" id="KW-0812">Transmembrane</keyword>
<dbReference type="EMBL" id="PVNK01000062">
    <property type="protein sequence ID" value="PRQ04107.1"/>
    <property type="molecule type" value="Genomic_DNA"/>
</dbReference>
<dbReference type="Proteomes" id="UP000237968">
    <property type="component" value="Unassembled WGS sequence"/>
</dbReference>
<reference evidence="2 3" key="1">
    <citation type="submission" date="2018-03" db="EMBL/GenBank/DDBJ databases">
        <title>Draft Genome Sequences of the Obligatory Marine Myxobacteria Enhygromyxa salina SWB005.</title>
        <authorList>
            <person name="Poehlein A."/>
            <person name="Moghaddam J.A."/>
            <person name="Harms H."/>
            <person name="Alanjari M."/>
            <person name="Koenig G.M."/>
            <person name="Daniel R."/>
            <person name="Schaeberle T.F."/>
        </authorList>
    </citation>
    <scope>NUCLEOTIDE SEQUENCE [LARGE SCALE GENOMIC DNA]</scope>
    <source>
        <strain evidence="2 3">SWB005</strain>
    </source>
</reference>
<evidence type="ECO:0000313" key="2">
    <source>
        <dbReference type="EMBL" id="PRQ04107.1"/>
    </source>
</evidence>
<name>A0A2S9YG75_9BACT</name>
<keyword evidence="3" id="KW-1185">Reference proteome</keyword>
<proteinExistence type="predicted"/>
<keyword evidence="1" id="KW-0472">Membrane</keyword>
<sequence>MAEAAKTPSTEAAGKRPGKLRWLLGWIGIPGTIVALLFLAGVHVGARHPDMFLSRATLWALDGEAQLGPTQAQDPFARRLRLLTLPTKSFELEAQLSKSELDELVERGAGPSVAELDCAKVCASKWTANHPDKEFIRADSCELTQPTPSSPAAKIVCEATVQR</sequence>